<dbReference type="InterPro" id="IPR050883">
    <property type="entry name" value="PNGase"/>
</dbReference>
<gene>
    <name evidence="6" type="ORF">MKP09_15260</name>
</gene>
<feature type="domain" description="Glycosyl hydrolase family 92 N-terminal" evidence="5">
    <location>
        <begin position="26"/>
        <end position="225"/>
    </location>
</feature>
<feature type="chain" id="PRO_5045488080" description="Glycosyl hydrolase family 92 N-terminal domain-containing protein" evidence="4">
    <location>
        <begin position="21"/>
        <end position="245"/>
    </location>
</feature>
<comment type="caution">
    <text evidence="6">The sequence shown here is derived from an EMBL/GenBank/DDBJ whole genome shotgun (WGS) entry which is preliminary data.</text>
</comment>
<keyword evidence="3" id="KW-0106">Calcium</keyword>
<evidence type="ECO:0000256" key="4">
    <source>
        <dbReference type="SAM" id="SignalP"/>
    </source>
</evidence>
<comment type="cofactor">
    <cofactor evidence="1">
        <name>Ca(2+)</name>
        <dbReference type="ChEBI" id="CHEBI:29108"/>
    </cofactor>
</comment>
<dbReference type="PANTHER" id="PTHR12143:SF43">
    <property type="entry name" value="PUTATIVE-RELATED"/>
    <property type="match status" value="1"/>
</dbReference>
<evidence type="ECO:0000313" key="6">
    <source>
        <dbReference type="EMBL" id="MCH5599170.1"/>
    </source>
</evidence>
<keyword evidence="4" id="KW-0732">Signal</keyword>
<dbReference type="Pfam" id="PF17678">
    <property type="entry name" value="Glyco_hydro_92N"/>
    <property type="match status" value="1"/>
</dbReference>
<evidence type="ECO:0000256" key="1">
    <source>
        <dbReference type="ARBA" id="ARBA00001913"/>
    </source>
</evidence>
<dbReference type="Gene3D" id="2.70.98.10">
    <property type="match status" value="1"/>
</dbReference>
<evidence type="ECO:0000256" key="2">
    <source>
        <dbReference type="ARBA" id="ARBA00011245"/>
    </source>
</evidence>
<proteinExistence type="predicted"/>
<name>A0ABS9SLI9_9BACT</name>
<dbReference type="RefSeq" id="WP_240830846.1">
    <property type="nucleotide sequence ID" value="NZ_JAKWBL010000003.1"/>
</dbReference>
<accession>A0ABS9SLI9</accession>
<dbReference type="PANTHER" id="PTHR12143">
    <property type="entry name" value="PEPTIDE N-GLYCANASE PNGASE -RELATED"/>
    <property type="match status" value="1"/>
</dbReference>
<dbReference type="Proteomes" id="UP001202248">
    <property type="component" value="Unassembled WGS sequence"/>
</dbReference>
<dbReference type="InterPro" id="IPR014718">
    <property type="entry name" value="GH-type_carb-bd"/>
</dbReference>
<evidence type="ECO:0000259" key="5">
    <source>
        <dbReference type="Pfam" id="PF17678"/>
    </source>
</evidence>
<keyword evidence="7" id="KW-1185">Reference proteome</keyword>
<reference evidence="6 7" key="1">
    <citation type="submission" date="2022-02" db="EMBL/GenBank/DDBJ databases">
        <authorList>
            <person name="Min J."/>
        </authorList>
    </citation>
    <scope>NUCLEOTIDE SEQUENCE [LARGE SCALE GENOMIC DNA]</scope>
    <source>
        <strain evidence="6 7">GR10-1</strain>
    </source>
</reference>
<protein>
    <recommendedName>
        <fullName evidence="5">Glycosyl hydrolase family 92 N-terminal domain-containing protein</fullName>
    </recommendedName>
</protein>
<dbReference type="EMBL" id="JAKWBL010000003">
    <property type="protein sequence ID" value="MCH5599170.1"/>
    <property type="molecule type" value="Genomic_DNA"/>
</dbReference>
<comment type="subunit">
    <text evidence="2">Monomer.</text>
</comment>
<organism evidence="6 7">
    <name type="scientific">Niabella ginsengisoli</name>
    <dbReference type="NCBI Taxonomy" id="522298"/>
    <lineage>
        <taxon>Bacteria</taxon>
        <taxon>Pseudomonadati</taxon>
        <taxon>Bacteroidota</taxon>
        <taxon>Chitinophagia</taxon>
        <taxon>Chitinophagales</taxon>
        <taxon>Chitinophagaceae</taxon>
        <taxon>Niabella</taxon>
    </lineage>
</organism>
<evidence type="ECO:0000313" key="7">
    <source>
        <dbReference type="Proteomes" id="UP001202248"/>
    </source>
</evidence>
<feature type="signal peptide" evidence="4">
    <location>
        <begin position="1"/>
        <end position="20"/>
    </location>
</feature>
<sequence length="245" mass="28445">MRLKLFVISVVCGMTNISHAQDLVHYVNTLQGTNSSFELTRGNTYPTTALPFAMNTWTPQTGKNGDGWKYQYSKKTIRGFQQAHQCSSWSNDYAVFSLMPVIDNLKVNENERATEFRHENEIGKPHYYKVTFENKITTEMSPSERGVHIRFSFPKEHKAYLVLDGYTRLSGVEIFPESRMITGFVNNGHGMQRGWKNHFVLIFDKPFKAHGTWENEKIPFNQDNKKLKEKAKELISNLRKVLLFR</sequence>
<evidence type="ECO:0000256" key="3">
    <source>
        <dbReference type="ARBA" id="ARBA00022837"/>
    </source>
</evidence>
<dbReference type="InterPro" id="IPR041371">
    <property type="entry name" value="GH92_N"/>
</dbReference>